<keyword evidence="7 8" id="KW-0472">Membrane</keyword>
<dbReference type="SUPFAM" id="SSF161098">
    <property type="entry name" value="MetI-like"/>
    <property type="match status" value="1"/>
</dbReference>
<evidence type="ECO:0000256" key="7">
    <source>
        <dbReference type="ARBA" id="ARBA00023136"/>
    </source>
</evidence>
<dbReference type="Proteomes" id="UP001202922">
    <property type="component" value="Unassembled WGS sequence"/>
</dbReference>
<evidence type="ECO:0000313" key="10">
    <source>
        <dbReference type="EMBL" id="MCH6468667.1"/>
    </source>
</evidence>
<accession>A0ABS9TW78</accession>
<evidence type="ECO:0000256" key="3">
    <source>
        <dbReference type="ARBA" id="ARBA00022475"/>
    </source>
</evidence>
<protein>
    <submittedName>
        <fullName evidence="10">Amino acid ABC transporter permease</fullName>
    </submittedName>
</protein>
<evidence type="ECO:0000259" key="9">
    <source>
        <dbReference type="PROSITE" id="PS50928"/>
    </source>
</evidence>
<dbReference type="EMBL" id="JAKZBV010000001">
    <property type="protein sequence ID" value="MCH6468667.1"/>
    <property type="molecule type" value="Genomic_DNA"/>
</dbReference>
<reference evidence="10 11" key="1">
    <citation type="submission" date="2022-03" db="EMBL/GenBank/DDBJ databases">
        <title>Sinomonas sp. isolated from a soil.</title>
        <authorList>
            <person name="Han J."/>
            <person name="Kim D.-U."/>
        </authorList>
    </citation>
    <scope>NUCLEOTIDE SEQUENCE [LARGE SCALE GENOMIC DNA]</scope>
    <source>
        <strain evidence="10 11">5-5</strain>
    </source>
</reference>
<keyword evidence="4 8" id="KW-0812">Transmembrane</keyword>
<gene>
    <name evidence="10" type="ORF">L0M17_01475</name>
</gene>
<dbReference type="CDD" id="cd06261">
    <property type="entry name" value="TM_PBP2"/>
    <property type="match status" value="1"/>
</dbReference>
<evidence type="ECO:0000256" key="6">
    <source>
        <dbReference type="ARBA" id="ARBA00022989"/>
    </source>
</evidence>
<sequence>MQSPVNPPGNPPETWQATTATGTMAPRAEVPDAVAVKRHYGRWAAVVVLLALALGVAKSLAQNPQLEWGVVGQFLFDGQILEGLGQTLLLSVVSMLVASAIGLVFGFFRLSANPVLRTLGALYVWVFRSVPALIQILFWGNLALFAPRLGIGIPGTGWTLFSASTNDVLSPFAASIVALSIANGAYLAEIIRSGLLSVDEGQHLASSALGLTWWQAQRKVILPQALRVMIPPAGNQFITLLKETSLVSVIAGGDILSHAENISGYNLRTVELLIVAAIWYLAVTSAATLGQNIIERRTARGAAQQKRRAKAGPAETAKEASL</sequence>
<feature type="domain" description="ABC transmembrane type-1" evidence="9">
    <location>
        <begin position="84"/>
        <end position="291"/>
    </location>
</feature>
<keyword evidence="11" id="KW-1185">Reference proteome</keyword>
<dbReference type="InterPro" id="IPR010065">
    <property type="entry name" value="AA_ABC_transptr_permease_3TM"/>
</dbReference>
<dbReference type="PROSITE" id="PS50928">
    <property type="entry name" value="ABC_TM1"/>
    <property type="match status" value="1"/>
</dbReference>
<evidence type="ECO:0000256" key="8">
    <source>
        <dbReference type="RuleBase" id="RU363032"/>
    </source>
</evidence>
<dbReference type="InterPro" id="IPR000515">
    <property type="entry name" value="MetI-like"/>
</dbReference>
<evidence type="ECO:0000313" key="11">
    <source>
        <dbReference type="Proteomes" id="UP001202922"/>
    </source>
</evidence>
<dbReference type="RefSeq" id="WP_241050582.1">
    <property type="nucleotide sequence ID" value="NZ_JAKZBV010000001.1"/>
</dbReference>
<keyword evidence="3" id="KW-1003">Cell membrane</keyword>
<evidence type="ECO:0000256" key="2">
    <source>
        <dbReference type="ARBA" id="ARBA00022448"/>
    </source>
</evidence>
<dbReference type="InterPro" id="IPR043429">
    <property type="entry name" value="ArtM/GltK/GlnP/TcyL/YhdX-like"/>
</dbReference>
<keyword evidence="6 8" id="KW-1133">Transmembrane helix</keyword>
<feature type="transmembrane region" description="Helical" evidence="8">
    <location>
        <begin position="43"/>
        <end position="61"/>
    </location>
</feature>
<feature type="transmembrane region" description="Helical" evidence="8">
    <location>
        <begin position="120"/>
        <end position="140"/>
    </location>
</feature>
<name>A0ABS9TW78_9MICC</name>
<dbReference type="NCBIfam" id="TIGR01726">
    <property type="entry name" value="HEQRo_perm_3TM"/>
    <property type="match status" value="1"/>
</dbReference>
<dbReference type="Gene3D" id="1.10.3720.10">
    <property type="entry name" value="MetI-like"/>
    <property type="match status" value="1"/>
</dbReference>
<keyword evidence="5" id="KW-0029">Amino-acid transport</keyword>
<proteinExistence type="inferred from homology"/>
<comment type="caution">
    <text evidence="10">The sequence shown here is derived from an EMBL/GenBank/DDBJ whole genome shotgun (WGS) entry which is preliminary data.</text>
</comment>
<comment type="similarity">
    <text evidence="8">Belongs to the binding-protein-dependent transport system permease family.</text>
</comment>
<dbReference type="PANTHER" id="PTHR30614">
    <property type="entry name" value="MEMBRANE COMPONENT OF AMINO ACID ABC TRANSPORTER"/>
    <property type="match status" value="1"/>
</dbReference>
<organism evidence="10 11">
    <name type="scientific">Sinomonas terrae</name>
    <dbReference type="NCBI Taxonomy" id="2908838"/>
    <lineage>
        <taxon>Bacteria</taxon>
        <taxon>Bacillati</taxon>
        <taxon>Actinomycetota</taxon>
        <taxon>Actinomycetes</taxon>
        <taxon>Micrococcales</taxon>
        <taxon>Micrococcaceae</taxon>
        <taxon>Sinomonas</taxon>
    </lineage>
</organism>
<feature type="transmembrane region" description="Helical" evidence="8">
    <location>
        <begin position="88"/>
        <end position="108"/>
    </location>
</feature>
<dbReference type="Pfam" id="PF00528">
    <property type="entry name" value="BPD_transp_1"/>
    <property type="match status" value="1"/>
</dbReference>
<evidence type="ECO:0000256" key="4">
    <source>
        <dbReference type="ARBA" id="ARBA00022692"/>
    </source>
</evidence>
<dbReference type="InterPro" id="IPR035906">
    <property type="entry name" value="MetI-like_sf"/>
</dbReference>
<comment type="subcellular location">
    <subcellularLocation>
        <location evidence="1 8">Cell membrane</location>
        <topology evidence="1 8">Multi-pass membrane protein</topology>
    </subcellularLocation>
</comment>
<evidence type="ECO:0000256" key="5">
    <source>
        <dbReference type="ARBA" id="ARBA00022970"/>
    </source>
</evidence>
<evidence type="ECO:0000256" key="1">
    <source>
        <dbReference type="ARBA" id="ARBA00004651"/>
    </source>
</evidence>
<keyword evidence="2 8" id="KW-0813">Transport</keyword>
<dbReference type="PANTHER" id="PTHR30614:SF0">
    <property type="entry name" value="L-CYSTINE TRANSPORT SYSTEM PERMEASE PROTEIN TCYL"/>
    <property type="match status" value="1"/>
</dbReference>